<dbReference type="SUPFAM" id="SSF101941">
    <property type="entry name" value="NAC domain"/>
    <property type="match status" value="1"/>
</dbReference>
<dbReference type="GO" id="GO:0005634">
    <property type="term" value="C:nucleus"/>
    <property type="evidence" value="ECO:0007669"/>
    <property type="project" value="UniProtKB-SubCell"/>
</dbReference>
<keyword evidence="9" id="KW-0804">Transcription</keyword>
<keyword evidence="3 12" id="KW-0812">Transmembrane</keyword>
<evidence type="ECO:0000256" key="1">
    <source>
        <dbReference type="ARBA" id="ARBA00004123"/>
    </source>
</evidence>
<protein>
    <recommendedName>
        <fullName evidence="13">NAC domain-containing protein</fullName>
    </recommendedName>
</protein>
<dbReference type="GO" id="GO:0006355">
    <property type="term" value="P:regulation of DNA-templated transcription"/>
    <property type="evidence" value="ECO:0007669"/>
    <property type="project" value="InterPro"/>
</dbReference>
<sequence length="632" mass="70368">MGAAVECCPPRADEMAVLPLNSLPLGFRFRPTDEELVDYYLRQKINGNGGDVWVIREIDVCKWEPWDLPDLSVVRNRDPEWFFFCPQDRKYPNGHRLNRATAHGYWKATGKDRKIKSGSIVIGMKKTLVFYTGRAPRGKRTNWVMHEYRPTLKELDGTNPGQSAYVLCRLFKKQDETLEGPKCEGNDRTESTPTTANYSPEEIQSDVVPMAASSSLVTEDDKNRAVPFSTSENSEEATSNIITPVDCNSEECDTCDLQNKIVIPTTTEEDELLNLDIFYDPTTEPLDDKLFSPVHQHMPPEFCFPSSNEADNCGMQLQYGTNEIDMTEFLNSVVKWDELSYDSSCQMPTSTLVDAKDNGSGSDSDVEMPNILSLQALRAMNPGEAIEKTLGFHSTVNSELSGDEKCHMGLLQNNLPGADAGMGQVHNVDNGSKNYGTGIRIRSRQARNDMPNKSLNSQGDAPRRIRLLRKPQVHPLSCNEVGEGGSCITEDRDSKPIIGGETKASEDNADDVDAVDSQVVDEPQKTSPESTDITKVPEEHTATAGSFLKSIDIKSLCTRTRYASKASIKLAVWSSVVLFVIVLVPVVVLAKRKKMLWNERTQRFSDDIERGSSPMKYAAMPKDEDAISYQCT</sequence>
<dbReference type="Proteomes" id="UP001293593">
    <property type="component" value="Unassembled WGS sequence"/>
</dbReference>
<organism evidence="14 15">
    <name type="scientific">Acacia crassicarpa</name>
    <name type="common">northern wattle</name>
    <dbReference type="NCBI Taxonomy" id="499986"/>
    <lineage>
        <taxon>Eukaryota</taxon>
        <taxon>Viridiplantae</taxon>
        <taxon>Streptophyta</taxon>
        <taxon>Embryophyta</taxon>
        <taxon>Tracheophyta</taxon>
        <taxon>Spermatophyta</taxon>
        <taxon>Magnoliopsida</taxon>
        <taxon>eudicotyledons</taxon>
        <taxon>Gunneridae</taxon>
        <taxon>Pentapetalae</taxon>
        <taxon>rosids</taxon>
        <taxon>fabids</taxon>
        <taxon>Fabales</taxon>
        <taxon>Fabaceae</taxon>
        <taxon>Caesalpinioideae</taxon>
        <taxon>mimosoid clade</taxon>
        <taxon>Acacieae</taxon>
        <taxon>Acacia</taxon>
    </lineage>
</organism>
<name>A0AAE1MTS9_9FABA</name>
<evidence type="ECO:0000256" key="8">
    <source>
        <dbReference type="ARBA" id="ARBA00023159"/>
    </source>
</evidence>
<dbReference type="GO" id="GO:0016020">
    <property type="term" value="C:membrane"/>
    <property type="evidence" value="ECO:0007669"/>
    <property type="project" value="UniProtKB-SubCell"/>
</dbReference>
<dbReference type="Pfam" id="PF02365">
    <property type="entry name" value="NAM"/>
    <property type="match status" value="1"/>
</dbReference>
<evidence type="ECO:0000256" key="4">
    <source>
        <dbReference type="ARBA" id="ARBA00022989"/>
    </source>
</evidence>
<evidence type="ECO:0000256" key="5">
    <source>
        <dbReference type="ARBA" id="ARBA00023015"/>
    </source>
</evidence>
<feature type="domain" description="NAC" evidence="13">
    <location>
        <begin position="23"/>
        <end position="173"/>
    </location>
</feature>
<evidence type="ECO:0000256" key="3">
    <source>
        <dbReference type="ARBA" id="ARBA00022692"/>
    </source>
</evidence>
<dbReference type="PROSITE" id="PS51005">
    <property type="entry name" value="NAC"/>
    <property type="match status" value="1"/>
</dbReference>
<dbReference type="Gene3D" id="2.170.150.80">
    <property type="entry name" value="NAC domain"/>
    <property type="match status" value="1"/>
</dbReference>
<evidence type="ECO:0000313" key="14">
    <source>
        <dbReference type="EMBL" id="KAK4273818.1"/>
    </source>
</evidence>
<evidence type="ECO:0000259" key="13">
    <source>
        <dbReference type="PROSITE" id="PS51005"/>
    </source>
</evidence>
<feature type="region of interest" description="Disordered" evidence="11">
    <location>
        <begin position="215"/>
        <end position="237"/>
    </location>
</feature>
<comment type="caution">
    <text evidence="14">The sequence shown here is derived from an EMBL/GenBank/DDBJ whole genome shotgun (WGS) entry which is preliminary data.</text>
</comment>
<keyword evidence="6" id="KW-0238">DNA-binding</keyword>
<evidence type="ECO:0000256" key="2">
    <source>
        <dbReference type="ARBA" id="ARBA00004167"/>
    </source>
</evidence>
<feature type="compositionally biased region" description="Basic and acidic residues" evidence="11">
    <location>
        <begin position="179"/>
        <end position="190"/>
    </location>
</feature>
<keyword evidence="15" id="KW-1185">Reference proteome</keyword>
<accession>A0AAE1MTS9</accession>
<dbReference type="PANTHER" id="PTHR31744">
    <property type="entry name" value="PROTEIN CUP-SHAPED COTYLEDON 2-RELATED"/>
    <property type="match status" value="1"/>
</dbReference>
<keyword evidence="7 12" id="KW-0472">Membrane</keyword>
<evidence type="ECO:0000256" key="7">
    <source>
        <dbReference type="ARBA" id="ARBA00023136"/>
    </source>
</evidence>
<evidence type="ECO:0000256" key="10">
    <source>
        <dbReference type="ARBA" id="ARBA00023242"/>
    </source>
</evidence>
<feature type="region of interest" description="Disordered" evidence="11">
    <location>
        <begin position="484"/>
        <end position="512"/>
    </location>
</feature>
<evidence type="ECO:0000313" key="15">
    <source>
        <dbReference type="Proteomes" id="UP001293593"/>
    </source>
</evidence>
<evidence type="ECO:0000256" key="6">
    <source>
        <dbReference type="ARBA" id="ARBA00023125"/>
    </source>
</evidence>
<dbReference type="InterPro" id="IPR036093">
    <property type="entry name" value="NAC_dom_sf"/>
</dbReference>
<dbReference type="FunFam" id="2.170.150.80:FF:000002">
    <property type="entry name" value="Nac domain-containing protein 86"/>
    <property type="match status" value="1"/>
</dbReference>
<dbReference type="EMBL" id="JAWXYG010000004">
    <property type="protein sequence ID" value="KAK4273818.1"/>
    <property type="molecule type" value="Genomic_DNA"/>
</dbReference>
<feature type="transmembrane region" description="Helical" evidence="12">
    <location>
        <begin position="570"/>
        <end position="590"/>
    </location>
</feature>
<keyword evidence="4 12" id="KW-1133">Transmembrane helix</keyword>
<feature type="region of interest" description="Disordered" evidence="11">
    <location>
        <begin position="441"/>
        <end position="460"/>
    </location>
</feature>
<keyword evidence="10" id="KW-0539">Nucleus</keyword>
<keyword evidence="5" id="KW-0805">Transcription regulation</keyword>
<dbReference type="InterPro" id="IPR003441">
    <property type="entry name" value="NAC-dom"/>
</dbReference>
<evidence type="ECO:0000256" key="12">
    <source>
        <dbReference type="SAM" id="Phobius"/>
    </source>
</evidence>
<dbReference type="AlphaFoldDB" id="A0AAE1MTS9"/>
<gene>
    <name evidence="14" type="ORF">QN277_017141</name>
</gene>
<keyword evidence="8" id="KW-0010">Activator</keyword>
<evidence type="ECO:0000256" key="9">
    <source>
        <dbReference type="ARBA" id="ARBA00023163"/>
    </source>
</evidence>
<comment type="subcellular location">
    <subcellularLocation>
        <location evidence="2">Membrane</location>
        <topology evidence="2">Single-pass membrane protein</topology>
    </subcellularLocation>
    <subcellularLocation>
        <location evidence="1">Nucleus</location>
    </subcellularLocation>
</comment>
<reference evidence="14" key="1">
    <citation type="submission" date="2023-10" db="EMBL/GenBank/DDBJ databases">
        <title>Chromosome-level genome of the transformable northern wattle, Acacia crassicarpa.</title>
        <authorList>
            <person name="Massaro I."/>
            <person name="Sinha N.R."/>
            <person name="Poethig S."/>
            <person name="Leichty A.R."/>
        </authorList>
    </citation>
    <scope>NUCLEOTIDE SEQUENCE</scope>
    <source>
        <strain evidence="14">Acra3RX</strain>
        <tissue evidence="14">Leaf</tissue>
    </source>
</reference>
<dbReference type="PANTHER" id="PTHR31744:SF216">
    <property type="entry name" value="NAC TRANSCRIPTION FACTOR"/>
    <property type="match status" value="1"/>
</dbReference>
<dbReference type="GO" id="GO:0000976">
    <property type="term" value="F:transcription cis-regulatory region binding"/>
    <property type="evidence" value="ECO:0007669"/>
    <property type="project" value="UniProtKB-ARBA"/>
</dbReference>
<feature type="region of interest" description="Disordered" evidence="11">
    <location>
        <begin position="179"/>
        <end position="198"/>
    </location>
</feature>
<proteinExistence type="predicted"/>
<evidence type="ECO:0000256" key="11">
    <source>
        <dbReference type="SAM" id="MobiDB-lite"/>
    </source>
</evidence>